<protein>
    <submittedName>
        <fullName evidence="2">CoA transferase</fullName>
    </submittedName>
</protein>
<evidence type="ECO:0000313" key="3">
    <source>
        <dbReference type="Proteomes" id="UP000425960"/>
    </source>
</evidence>
<name>A0A5K8A0Q9_9BACT</name>
<dbReference type="PANTHER" id="PTHR48207:SF3">
    <property type="entry name" value="SUCCINATE--HYDROXYMETHYLGLUTARATE COA-TRANSFERASE"/>
    <property type="match status" value="1"/>
</dbReference>
<dbReference type="EMBL" id="AP021876">
    <property type="protein sequence ID" value="BBO86006.1"/>
    <property type="molecule type" value="Genomic_DNA"/>
</dbReference>
<dbReference type="Gene3D" id="3.40.50.10540">
    <property type="entry name" value="Crotonobetainyl-coa:carnitine coa-transferase, domain 1"/>
    <property type="match status" value="1"/>
</dbReference>
<dbReference type="InterPro" id="IPR044855">
    <property type="entry name" value="CoA-Trfase_III_dom3_sf"/>
</dbReference>
<dbReference type="InterPro" id="IPR003673">
    <property type="entry name" value="CoA-Trfase_fam_III"/>
</dbReference>
<dbReference type="PANTHER" id="PTHR48207">
    <property type="entry name" value="SUCCINATE--HYDROXYMETHYLGLUTARATE COA-TRANSFERASE"/>
    <property type="match status" value="1"/>
</dbReference>
<accession>A0A5K8A0Q9</accession>
<dbReference type="Pfam" id="PF02515">
    <property type="entry name" value="CoA_transf_3"/>
    <property type="match status" value="1"/>
</dbReference>
<dbReference type="AlphaFoldDB" id="A0A5K8A0Q9"/>
<keyword evidence="1 2" id="KW-0808">Transferase</keyword>
<dbReference type="Gene3D" id="3.30.1540.10">
    <property type="entry name" value="formyl-coa transferase, domain 3"/>
    <property type="match status" value="1"/>
</dbReference>
<dbReference type="Proteomes" id="UP000425960">
    <property type="component" value="Chromosome"/>
</dbReference>
<evidence type="ECO:0000313" key="2">
    <source>
        <dbReference type="EMBL" id="BBO86006.1"/>
    </source>
</evidence>
<organism evidence="2 3">
    <name type="scientific">Desulfosarcina ovata subsp. sediminis</name>
    <dbReference type="NCBI Taxonomy" id="885957"/>
    <lineage>
        <taxon>Bacteria</taxon>
        <taxon>Pseudomonadati</taxon>
        <taxon>Thermodesulfobacteriota</taxon>
        <taxon>Desulfobacteria</taxon>
        <taxon>Desulfobacterales</taxon>
        <taxon>Desulfosarcinaceae</taxon>
        <taxon>Desulfosarcina</taxon>
    </lineage>
</organism>
<sequence>MDSTSLSGIKVLDFTGELGAYASKLYAGLGAEVIHLESPAGDPLRKCGPFYKNQPGSDSSLQFLYYNAGKRGMVVDITQTAGKDIFLKLCADADLLFESFAPGYLEGLGLSYDRLSAVNPRLIQTAITPFGSFGPYKDFPGSDLTCSAMGGFLFLAGIDNDKPVRACDDQSYRMAEAYAAVGSSIALLFAQKGGVGQFVDVSCMESVGMALENAAQYWDLEGKNRRGRGTEAGSATVHPCKDGFFAIVAIMGRNRVMWEPFLQWMKEENIEEWEVFADDCWIDPGYRESSEGYETFCRIFERFTMQHDKQTLYEKGQAHRVALTPVSNGKDLLENPQLRFRDFWKTLQHDNLGGEVVYPGAPYEFGELEWRLGKPAPTFGQHTAEIMREIGYSESEISALAKGGIIYVG</sequence>
<reference evidence="2 3" key="1">
    <citation type="submission" date="2019-11" db="EMBL/GenBank/DDBJ databases">
        <title>Comparative genomics of hydrocarbon-degrading Desulfosarcina strains.</title>
        <authorList>
            <person name="Watanabe M."/>
            <person name="Kojima H."/>
            <person name="Fukui M."/>
        </authorList>
    </citation>
    <scope>NUCLEOTIDE SEQUENCE [LARGE SCALE GENOMIC DNA]</scope>
    <source>
        <strain evidence="2 3">28bB2T</strain>
    </source>
</reference>
<dbReference type="RefSeq" id="WP_155325449.1">
    <property type="nucleotide sequence ID" value="NZ_AP021876.1"/>
</dbReference>
<dbReference type="InterPro" id="IPR050483">
    <property type="entry name" value="CoA-transferase_III_domain"/>
</dbReference>
<dbReference type="InterPro" id="IPR023606">
    <property type="entry name" value="CoA-Trfase_III_dom_1_sf"/>
</dbReference>
<gene>
    <name evidence="2" type="ORF">DSCO28_65720</name>
</gene>
<dbReference type="KEGG" id="dov:DSCO28_65720"/>
<evidence type="ECO:0000256" key="1">
    <source>
        <dbReference type="ARBA" id="ARBA00022679"/>
    </source>
</evidence>
<dbReference type="GO" id="GO:0008410">
    <property type="term" value="F:CoA-transferase activity"/>
    <property type="evidence" value="ECO:0007669"/>
    <property type="project" value="TreeGrafter"/>
</dbReference>
<proteinExistence type="predicted"/>
<dbReference type="SUPFAM" id="SSF89796">
    <property type="entry name" value="CoA-transferase family III (CaiB/BaiF)"/>
    <property type="match status" value="1"/>
</dbReference>